<dbReference type="InterPro" id="IPR024229">
    <property type="entry name" value="DUF3781"/>
</dbReference>
<evidence type="ECO:0000313" key="2">
    <source>
        <dbReference type="Proteomes" id="UP000295726"/>
    </source>
</evidence>
<reference evidence="1 2" key="1">
    <citation type="submission" date="2019-03" db="EMBL/GenBank/DDBJ databases">
        <title>Genomic Encyclopedia of Type Strains, Phase IV (KMG-IV): sequencing the most valuable type-strain genomes for metagenomic binning, comparative biology and taxonomic classification.</title>
        <authorList>
            <person name="Goeker M."/>
        </authorList>
    </citation>
    <scope>NUCLEOTIDE SEQUENCE [LARGE SCALE GENOMIC DNA]</scope>
    <source>
        <strain evidence="1 2">DSM 29489</strain>
    </source>
</reference>
<dbReference type="OrthoDB" id="5325609at2"/>
<name>A0A4R3K4H9_9FIRM</name>
<dbReference type="Proteomes" id="UP000295726">
    <property type="component" value="Unassembled WGS sequence"/>
</dbReference>
<organism evidence="1 2">
    <name type="scientific">Muricomes intestini</name>
    <dbReference type="NCBI Taxonomy" id="1796634"/>
    <lineage>
        <taxon>Bacteria</taxon>
        <taxon>Bacillati</taxon>
        <taxon>Bacillota</taxon>
        <taxon>Clostridia</taxon>
        <taxon>Lachnospirales</taxon>
        <taxon>Lachnospiraceae</taxon>
        <taxon>Muricomes</taxon>
    </lineage>
</organism>
<gene>
    <name evidence="1" type="ORF">EDD59_1154</name>
</gene>
<dbReference type="EMBL" id="SLZZ01000015">
    <property type="protein sequence ID" value="TCS77688.1"/>
    <property type="molecule type" value="Genomic_DNA"/>
</dbReference>
<accession>A0A4R3K4H9</accession>
<sequence length="85" mass="9699">MNEEMKNDLLSNLAKLHTTELGIARIKRNLGLDSDDVVAWCRQQIENADSIIRQGKNWYAYINNAKITVNAHSYTIITAHITKDN</sequence>
<proteinExistence type="predicted"/>
<evidence type="ECO:0000313" key="1">
    <source>
        <dbReference type="EMBL" id="TCS77688.1"/>
    </source>
</evidence>
<dbReference type="AlphaFoldDB" id="A0A4R3K4H9"/>
<protein>
    <submittedName>
        <fullName evidence="1">Uncharacterized protein DUF3781</fullName>
    </submittedName>
</protein>
<dbReference type="Pfam" id="PF12636">
    <property type="entry name" value="DUF3781"/>
    <property type="match status" value="1"/>
</dbReference>
<keyword evidence="2" id="KW-1185">Reference proteome</keyword>
<comment type="caution">
    <text evidence="1">The sequence shown here is derived from an EMBL/GenBank/DDBJ whole genome shotgun (WGS) entry which is preliminary data.</text>
</comment>